<dbReference type="InterPro" id="IPR008936">
    <property type="entry name" value="Rho_GTPase_activation_prot"/>
</dbReference>
<feature type="domain" description="Rho-GAP" evidence="4">
    <location>
        <begin position="326"/>
        <end position="435"/>
    </location>
</feature>
<feature type="compositionally biased region" description="Basic and acidic residues" evidence="2">
    <location>
        <begin position="1"/>
        <end position="13"/>
    </location>
</feature>
<evidence type="ECO:0000259" key="3">
    <source>
        <dbReference type="PROSITE" id="PS50003"/>
    </source>
</evidence>
<reference evidence="5" key="1">
    <citation type="submission" date="2022-08" db="EMBL/GenBank/DDBJ databases">
        <title>Genome sequencing of akame (Lates japonicus).</title>
        <authorList>
            <person name="Hashiguchi Y."/>
            <person name="Takahashi H."/>
        </authorList>
    </citation>
    <scope>NUCLEOTIDE SEQUENCE</scope>
    <source>
        <strain evidence="5">Kochi</strain>
    </source>
</reference>
<dbReference type="GO" id="GO:0007015">
    <property type="term" value="P:actin filament organization"/>
    <property type="evidence" value="ECO:0007669"/>
    <property type="project" value="TreeGrafter"/>
</dbReference>
<feature type="region of interest" description="Disordered" evidence="2">
    <location>
        <begin position="1"/>
        <end position="33"/>
    </location>
</feature>
<comment type="caution">
    <text evidence="5">The sequence shown here is derived from an EMBL/GenBank/DDBJ whole genome shotgun (WGS) entry which is preliminary data.</text>
</comment>
<dbReference type="InterPro" id="IPR001849">
    <property type="entry name" value="PH_domain"/>
</dbReference>
<dbReference type="AlphaFoldDB" id="A0AAD3NKT5"/>
<dbReference type="PROSITE" id="PS50238">
    <property type="entry name" value="RHOGAP"/>
    <property type="match status" value="1"/>
</dbReference>
<dbReference type="SMART" id="SM00233">
    <property type="entry name" value="PH"/>
    <property type="match status" value="1"/>
</dbReference>
<dbReference type="PANTHER" id="PTHR15228:SF20">
    <property type="entry name" value="RHO GTPASE-ACTIVATING PROTEIN 25"/>
    <property type="match status" value="1"/>
</dbReference>
<organism evidence="5 6">
    <name type="scientific">Lates japonicus</name>
    <name type="common">Japanese lates</name>
    <dbReference type="NCBI Taxonomy" id="270547"/>
    <lineage>
        <taxon>Eukaryota</taxon>
        <taxon>Metazoa</taxon>
        <taxon>Chordata</taxon>
        <taxon>Craniata</taxon>
        <taxon>Vertebrata</taxon>
        <taxon>Euteleostomi</taxon>
        <taxon>Actinopterygii</taxon>
        <taxon>Neopterygii</taxon>
        <taxon>Teleostei</taxon>
        <taxon>Neoteleostei</taxon>
        <taxon>Acanthomorphata</taxon>
        <taxon>Carangaria</taxon>
        <taxon>Carangaria incertae sedis</taxon>
        <taxon>Centropomidae</taxon>
        <taxon>Lates</taxon>
    </lineage>
</organism>
<dbReference type="EMBL" id="BRZM01002459">
    <property type="protein sequence ID" value="GLD74741.1"/>
    <property type="molecule type" value="Genomic_DNA"/>
</dbReference>
<keyword evidence="1" id="KW-0343">GTPase activation</keyword>
<feature type="domain" description="PH" evidence="3">
    <location>
        <begin position="213"/>
        <end position="317"/>
    </location>
</feature>
<dbReference type="Pfam" id="PF00169">
    <property type="entry name" value="PH"/>
    <property type="match status" value="1"/>
</dbReference>
<dbReference type="SUPFAM" id="SSF50729">
    <property type="entry name" value="PH domain-like"/>
    <property type="match status" value="1"/>
</dbReference>
<dbReference type="InterPro" id="IPR051025">
    <property type="entry name" value="RhoGAP"/>
</dbReference>
<dbReference type="Gene3D" id="2.30.29.30">
    <property type="entry name" value="Pleckstrin-homology domain (PH domain)/Phosphotyrosine-binding domain (PTB)"/>
    <property type="match status" value="1"/>
</dbReference>
<accession>A0AAD3NKT5</accession>
<evidence type="ECO:0000259" key="4">
    <source>
        <dbReference type="PROSITE" id="PS50238"/>
    </source>
</evidence>
<feature type="compositionally biased region" description="Basic and acidic residues" evidence="2">
    <location>
        <begin position="21"/>
        <end position="32"/>
    </location>
</feature>
<dbReference type="PROSITE" id="PS50003">
    <property type="entry name" value="PH_DOMAIN"/>
    <property type="match status" value="1"/>
</dbReference>
<dbReference type="GO" id="GO:0005096">
    <property type="term" value="F:GTPase activator activity"/>
    <property type="evidence" value="ECO:0007669"/>
    <property type="project" value="UniProtKB-KW"/>
</dbReference>
<feature type="region of interest" description="Disordered" evidence="2">
    <location>
        <begin position="184"/>
        <end position="213"/>
    </location>
</feature>
<feature type="non-terminal residue" evidence="5">
    <location>
        <position position="1"/>
    </location>
</feature>
<dbReference type="GO" id="GO:0007165">
    <property type="term" value="P:signal transduction"/>
    <property type="evidence" value="ECO:0007669"/>
    <property type="project" value="InterPro"/>
</dbReference>
<dbReference type="Proteomes" id="UP001279410">
    <property type="component" value="Unassembled WGS sequence"/>
</dbReference>
<dbReference type="PANTHER" id="PTHR15228">
    <property type="entry name" value="SPERMATHECAL PHYSIOLOGY VARIANT"/>
    <property type="match status" value="1"/>
</dbReference>
<dbReference type="SUPFAM" id="SSF48350">
    <property type="entry name" value="GTPase activation domain, GAP"/>
    <property type="match status" value="1"/>
</dbReference>
<dbReference type="InterPro" id="IPR011993">
    <property type="entry name" value="PH-like_dom_sf"/>
</dbReference>
<gene>
    <name evidence="5" type="ORF">AKAME5_002607300</name>
</gene>
<dbReference type="InterPro" id="IPR000198">
    <property type="entry name" value="RhoGAP_dom"/>
</dbReference>
<dbReference type="GO" id="GO:0051058">
    <property type="term" value="P:negative regulation of small GTPase mediated signal transduction"/>
    <property type="evidence" value="ECO:0007669"/>
    <property type="project" value="TreeGrafter"/>
</dbReference>
<dbReference type="GO" id="GO:0006911">
    <property type="term" value="P:phagocytosis, engulfment"/>
    <property type="evidence" value="ECO:0007669"/>
    <property type="project" value="TreeGrafter"/>
</dbReference>
<keyword evidence="6" id="KW-1185">Reference proteome</keyword>
<evidence type="ECO:0000313" key="6">
    <source>
        <dbReference type="Proteomes" id="UP001279410"/>
    </source>
</evidence>
<name>A0AAD3NKT5_LATJO</name>
<sequence length="435" mass="49329">MTELRHRGARDTDPALQQQPSEDKVSDSELKGGKKMGCQTIHSIALLLLVGPVAFASEARGAKIKVEMQRPSQMTHRSPIVHTGPFHFQPDNLPQHPGHLERQRGRQGAERSCWCPNLTSPMRQSERLSRRWRLIAIMPKLSTKSDSLTLRNCATLSLHCHFSALKGKKQELVGVAALMATERETRRARSKSVIPGEGGPGPGSPRSSRSMERPLKAGWLKKQQRSLVKNWQQRYFVLRGSTLTYHKDDKETTVQGVIQLRFSKVNELPPNSDDPGKYLFEIIPRTTGDRERCPYVFMANSQSDMEEWVRTLRRVIGVPTSGVFGKSLMDTVTYEQRFGPRMVPILVQKCVEFIKEHGLDEEGIFRLPGQDNAVKQFRDAFDAGERPSFPSDTDVHTVASLLKLYLRELPEPVVPWTQYQDFLDCTTLMDSLRTE</sequence>
<evidence type="ECO:0000256" key="2">
    <source>
        <dbReference type="SAM" id="MobiDB-lite"/>
    </source>
</evidence>
<dbReference type="SMART" id="SM00324">
    <property type="entry name" value="RhoGAP"/>
    <property type="match status" value="1"/>
</dbReference>
<dbReference type="Gene3D" id="1.10.555.10">
    <property type="entry name" value="Rho GTPase activation protein"/>
    <property type="match status" value="1"/>
</dbReference>
<proteinExistence type="predicted"/>
<evidence type="ECO:0000313" key="5">
    <source>
        <dbReference type="EMBL" id="GLD74741.1"/>
    </source>
</evidence>
<dbReference type="GO" id="GO:0001891">
    <property type="term" value="C:phagocytic cup"/>
    <property type="evidence" value="ECO:0007669"/>
    <property type="project" value="TreeGrafter"/>
</dbReference>
<evidence type="ECO:0000256" key="1">
    <source>
        <dbReference type="ARBA" id="ARBA00022468"/>
    </source>
</evidence>
<protein>
    <submittedName>
        <fullName evidence="5">Rho GTPase-activating protein 25-like isoform X1</fullName>
    </submittedName>
</protein>
<dbReference type="Pfam" id="PF00620">
    <property type="entry name" value="RhoGAP"/>
    <property type="match status" value="1"/>
</dbReference>